<dbReference type="CDD" id="cd16332">
    <property type="entry name" value="Prp-like"/>
    <property type="match status" value="1"/>
</dbReference>
<keyword evidence="2" id="KW-0645">Protease</keyword>
<reference evidence="7 8" key="1">
    <citation type="submission" date="2017-03" db="EMBL/GenBank/DDBJ databases">
        <title>Isolation of Levoglucosan Utilizing Bacteria.</title>
        <authorList>
            <person name="Arya A.S."/>
        </authorList>
    </citation>
    <scope>NUCLEOTIDE SEQUENCE [LARGE SCALE GENOMIC DNA]</scope>
    <source>
        <strain evidence="7 8">MEC069</strain>
    </source>
</reference>
<dbReference type="OrthoDB" id="48998at2"/>
<sequence length="114" mass="12476">MIYVTIERQSPEQTDITAFVVEGHAEYDVPGKDLVCAAVSAVTVGACNAVEQLTGIIPLHEMDKGLLDITLPPLPEEKRKPVQLLLEGMLVMLQTIEQSYGEYITIETIYSKGG</sequence>
<protein>
    <recommendedName>
        <fullName evidence="6">Ribosomal processing cysteine protease Prp</fullName>
    </recommendedName>
</protein>
<dbReference type="GO" id="GO:0008234">
    <property type="term" value="F:cysteine-type peptidase activity"/>
    <property type="evidence" value="ECO:0007669"/>
    <property type="project" value="UniProtKB-KW"/>
</dbReference>
<gene>
    <name evidence="7" type="ORF">B5M42_19015</name>
</gene>
<dbReference type="SUPFAM" id="SSF118010">
    <property type="entry name" value="TM1457-like"/>
    <property type="match status" value="1"/>
</dbReference>
<dbReference type="AlphaFoldDB" id="A0A4Y8PV50"/>
<dbReference type="InterPro" id="IPR007422">
    <property type="entry name" value="Peptidase_Prp"/>
</dbReference>
<dbReference type="PANTHER" id="PTHR39178">
    <property type="entry name" value="HYPOTHETICAL RIBOSOME-ASSOCIATED PROTEIN"/>
    <property type="match status" value="1"/>
</dbReference>
<dbReference type="RefSeq" id="WP_134755693.1">
    <property type="nucleotide sequence ID" value="NZ_MYFO02000002.1"/>
</dbReference>
<comment type="caution">
    <text evidence="7">The sequence shown here is derived from an EMBL/GenBank/DDBJ whole genome shotgun (WGS) entry which is preliminary data.</text>
</comment>
<dbReference type="InterPro" id="IPR036764">
    <property type="entry name" value="Peptidase_Prp_sf"/>
</dbReference>
<keyword evidence="4" id="KW-0788">Thiol protease</keyword>
<evidence type="ECO:0000256" key="5">
    <source>
        <dbReference type="ARBA" id="ARBA00044503"/>
    </source>
</evidence>
<dbReference type="Pfam" id="PF04327">
    <property type="entry name" value="Peptidase_Prp"/>
    <property type="match status" value="1"/>
</dbReference>
<name>A0A4Y8PV50_9BACL</name>
<evidence type="ECO:0000256" key="1">
    <source>
        <dbReference type="ARBA" id="ARBA00022517"/>
    </source>
</evidence>
<evidence type="ECO:0000313" key="8">
    <source>
        <dbReference type="Proteomes" id="UP000298246"/>
    </source>
</evidence>
<dbReference type="GO" id="GO:0042254">
    <property type="term" value="P:ribosome biogenesis"/>
    <property type="evidence" value="ECO:0007669"/>
    <property type="project" value="UniProtKB-KW"/>
</dbReference>
<comment type="similarity">
    <text evidence="5">Belongs to the Prp family.</text>
</comment>
<dbReference type="Proteomes" id="UP000298246">
    <property type="component" value="Unassembled WGS sequence"/>
</dbReference>
<dbReference type="Gene3D" id="3.30.70.1490">
    <property type="entry name" value="Cysteine protease Prp"/>
    <property type="match status" value="1"/>
</dbReference>
<evidence type="ECO:0000256" key="3">
    <source>
        <dbReference type="ARBA" id="ARBA00022801"/>
    </source>
</evidence>
<dbReference type="PANTHER" id="PTHR39178:SF1">
    <property type="entry name" value="RIBOSOMAL-PROCESSING CYSTEINE PROTEASE PRP"/>
    <property type="match status" value="1"/>
</dbReference>
<evidence type="ECO:0000313" key="7">
    <source>
        <dbReference type="EMBL" id="TFE84797.1"/>
    </source>
</evidence>
<evidence type="ECO:0000256" key="4">
    <source>
        <dbReference type="ARBA" id="ARBA00022807"/>
    </source>
</evidence>
<dbReference type="GO" id="GO:0006508">
    <property type="term" value="P:proteolysis"/>
    <property type="evidence" value="ECO:0007669"/>
    <property type="project" value="UniProtKB-KW"/>
</dbReference>
<evidence type="ECO:0000256" key="6">
    <source>
        <dbReference type="ARBA" id="ARBA00044538"/>
    </source>
</evidence>
<dbReference type="EMBL" id="MYFO01000031">
    <property type="protein sequence ID" value="TFE84797.1"/>
    <property type="molecule type" value="Genomic_DNA"/>
</dbReference>
<keyword evidence="3" id="KW-0378">Hydrolase</keyword>
<keyword evidence="1" id="KW-0690">Ribosome biogenesis</keyword>
<keyword evidence="8" id="KW-1185">Reference proteome</keyword>
<accession>A0A4Y8PV50</accession>
<organism evidence="7 8">
    <name type="scientific">Paenibacillus athensensis</name>
    <dbReference type="NCBI Taxonomy" id="1967502"/>
    <lineage>
        <taxon>Bacteria</taxon>
        <taxon>Bacillati</taxon>
        <taxon>Bacillota</taxon>
        <taxon>Bacilli</taxon>
        <taxon>Bacillales</taxon>
        <taxon>Paenibacillaceae</taxon>
        <taxon>Paenibacillus</taxon>
    </lineage>
</organism>
<evidence type="ECO:0000256" key="2">
    <source>
        <dbReference type="ARBA" id="ARBA00022670"/>
    </source>
</evidence>
<proteinExistence type="inferred from homology"/>